<evidence type="ECO:0000256" key="2">
    <source>
        <dbReference type="ARBA" id="ARBA00022771"/>
    </source>
</evidence>
<organism evidence="7 8">
    <name type="scientific">Carpinus fangiana</name>
    <dbReference type="NCBI Taxonomy" id="176857"/>
    <lineage>
        <taxon>Eukaryota</taxon>
        <taxon>Viridiplantae</taxon>
        <taxon>Streptophyta</taxon>
        <taxon>Embryophyta</taxon>
        <taxon>Tracheophyta</taxon>
        <taxon>Spermatophyta</taxon>
        <taxon>Magnoliopsida</taxon>
        <taxon>eudicotyledons</taxon>
        <taxon>Gunneridae</taxon>
        <taxon>Pentapetalae</taxon>
        <taxon>rosids</taxon>
        <taxon>fabids</taxon>
        <taxon>Fagales</taxon>
        <taxon>Betulaceae</taxon>
        <taxon>Carpinus</taxon>
    </lineage>
</organism>
<keyword evidence="5" id="KW-0472">Membrane</keyword>
<evidence type="ECO:0000256" key="4">
    <source>
        <dbReference type="PROSITE-ProRule" id="PRU01343"/>
    </source>
</evidence>
<keyword evidence="3" id="KW-0862">Zinc</keyword>
<evidence type="ECO:0000256" key="5">
    <source>
        <dbReference type="SAM" id="Phobius"/>
    </source>
</evidence>
<feature type="domain" description="GRF-type" evidence="6">
    <location>
        <begin position="7"/>
        <end position="48"/>
    </location>
</feature>
<dbReference type="InterPro" id="IPR010666">
    <property type="entry name" value="Znf_GRF"/>
</dbReference>
<dbReference type="EMBL" id="CM017328">
    <property type="protein sequence ID" value="KAE8125101.1"/>
    <property type="molecule type" value="Genomic_DNA"/>
</dbReference>
<keyword evidence="1" id="KW-0479">Metal-binding</keyword>
<dbReference type="OrthoDB" id="1436760at2759"/>
<proteinExistence type="predicted"/>
<keyword evidence="5" id="KW-1133">Transmembrane helix</keyword>
<feature type="transmembrane region" description="Helical" evidence="5">
    <location>
        <begin position="118"/>
        <end position="137"/>
    </location>
</feature>
<sequence>MEVASFCPCGAGRMLLLMAKTDSNYGHRFYRYPRWKNHHDGFLWIDDCPMDRTRLLRNDEDDLDYKAPMAGHHSVVSSTDGPQYSYEDNAAMGGGVHGKRSKIKHESKASKYHGERKIVLLLARVICLCCYLVVYVASSQLHLGV</sequence>
<accession>A0A5N6RUW4</accession>
<evidence type="ECO:0000313" key="8">
    <source>
        <dbReference type="Proteomes" id="UP000327013"/>
    </source>
</evidence>
<dbReference type="GO" id="GO:0008270">
    <property type="term" value="F:zinc ion binding"/>
    <property type="evidence" value="ECO:0007669"/>
    <property type="project" value="UniProtKB-KW"/>
</dbReference>
<gene>
    <name evidence="7" type="ORF">FH972_019936</name>
</gene>
<keyword evidence="5" id="KW-0812">Transmembrane</keyword>
<keyword evidence="8" id="KW-1185">Reference proteome</keyword>
<protein>
    <recommendedName>
        <fullName evidence="6">GRF-type domain-containing protein</fullName>
    </recommendedName>
</protein>
<keyword evidence="2 4" id="KW-0863">Zinc-finger</keyword>
<evidence type="ECO:0000256" key="3">
    <source>
        <dbReference type="ARBA" id="ARBA00022833"/>
    </source>
</evidence>
<reference evidence="7 8" key="1">
    <citation type="submission" date="2019-06" db="EMBL/GenBank/DDBJ databases">
        <title>A chromosomal-level reference genome of Carpinus fangiana (Coryloideae, Betulaceae).</title>
        <authorList>
            <person name="Yang X."/>
            <person name="Wang Z."/>
            <person name="Zhang L."/>
            <person name="Hao G."/>
            <person name="Liu J."/>
            <person name="Yang Y."/>
        </authorList>
    </citation>
    <scope>NUCLEOTIDE SEQUENCE [LARGE SCALE GENOMIC DNA]</scope>
    <source>
        <strain evidence="7">Cfa_2016G</strain>
        <tissue evidence="7">Leaf</tissue>
    </source>
</reference>
<evidence type="ECO:0000313" key="7">
    <source>
        <dbReference type="EMBL" id="KAE8125101.1"/>
    </source>
</evidence>
<name>A0A5N6RUW4_9ROSI</name>
<dbReference type="Proteomes" id="UP000327013">
    <property type="component" value="Chromosome 8"/>
</dbReference>
<dbReference type="PROSITE" id="PS51999">
    <property type="entry name" value="ZF_GRF"/>
    <property type="match status" value="1"/>
</dbReference>
<evidence type="ECO:0000256" key="1">
    <source>
        <dbReference type="ARBA" id="ARBA00022723"/>
    </source>
</evidence>
<dbReference type="AlphaFoldDB" id="A0A5N6RUW4"/>
<evidence type="ECO:0000259" key="6">
    <source>
        <dbReference type="PROSITE" id="PS51999"/>
    </source>
</evidence>